<organism evidence="2">
    <name type="scientific">Clastoptera arizonana</name>
    <name type="common">Arizona spittle bug</name>
    <dbReference type="NCBI Taxonomy" id="38151"/>
    <lineage>
        <taxon>Eukaryota</taxon>
        <taxon>Metazoa</taxon>
        <taxon>Ecdysozoa</taxon>
        <taxon>Arthropoda</taxon>
        <taxon>Hexapoda</taxon>
        <taxon>Insecta</taxon>
        <taxon>Pterygota</taxon>
        <taxon>Neoptera</taxon>
        <taxon>Paraneoptera</taxon>
        <taxon>Hemiptera</taxon>
        <taxon>Auchenorrhyncha</taxon>
        <taxon>Cercopoidea</taxon>
        <taxon>Clastopteridae</taxon>
        <taxon>Clastoptera</taxon>
    </lineage>
</organism>
<reference evidence="2" key="1">
    <citation type="submission" date="2015-12" db="EMBL/GenBank/DDBJ databases">
        <title>De novo transcriptome assembly of four potential Pierce s Disease insect vectors from Arizona vineyards.</title>
        <authorList>
            <person name="Tassone E.E."/>
        </authorList>
    </citation>
    <scope>NUCLEOTIDE SEQUENCE</scope>
</reference>
<accession>A0A1B6C418</accession>
<feature type="compositionally biased region" description="Polar residues" evidence="1">
    <location>
        <begin position="147"/>
        <end position="166"/>
    </location>
</feature>
<name>A0A1B6C418_9HEMI</name>
<feature type="region of interest" description="Disordered" evidence="1">
    <location>
        <begin position="374"/>
        <end position="401"/>
    </location>
</feature>
<protein>
    <submittedName>
        <fullName evidence="2">Uncharacterized protein</fullName>
    </submittedName>
</protein>
<feature type="compositionally biased region" description="Polar residues" evidence="1">
    <location>
        <begin position="259"/>
        <end position="275"/>
    </location>
</feature>
<feature type="region of interest" description="Disordered" evidence="1">
    <location>
        <begin position="19"/>
        <end position="77"/>
    </location>
</feature>
<proteinExistence type="predicted"/>
<gene>
    <name evidence="2" type="ORF">g.33472</name>
</gene>
<evidence type="ECO:0000256" key="1">
    <source>
        <dbReference type="SAM" id="MobiDB-lite"/>
    </source>
</evidence>
<feature type="region of interest" description="Disordered" evidence="1">
    <location>
        <begin position="147"/>
        <end position="181"/>
    </location>
</feature>
<feature type="region of interest" description="Disordered" evidence="1">
    <location>
        <begin position="259"/>
        <end position="279"/>
    </location>
</feature>
<feature type="non-terminal residue" evidence="2">
    <location>
        <position position="1"/>
    </location>
</feature>
<dbReference type="AlphaFoldDB" id="A0A1B6C418"/>
<sequence>GTSPGGHIQLPLQAPTAPVGYKRLSPQAGTSPGGHKQPPRVLTAPGGYNLPSPQTGTSSLEGHIQPPPSTLTTPGGYKQLSPMAGTVPEGHIQRPLPALTAPGRYKQLSPRADTVPGKHTQFPPWVLDGYKLSAQIRMVPEEHTQLTHQAPTTPGGQQNPFPQIRTTPGGHIQQPPQNDITPDLYTNNYCNGNSLNHNHLNRCNPYQNNNHSNQANSKYVFKIVDGKMMVRRKAICSNKINEGNNQNQIQLAEDPNIHYNHNTGSGIQNVGSSNEPLRKRRSSYPVSFQDEFNKLLLSTATKEVCLTKGNQQRDLNASANCISTSHPTNSSAIGSSAQSRLGLLKLLTTGNRCVQPVNAQENFLNYKYNSHNETSSNIARSNPSNHNQNQANFPPTDPRSTESFTYNAISTHTSATGHQPIDSFVGSQRPIQVSINNNLTQIQECIKFSFRNNFYTSVFNYIATVAHIRFSTLLSAANQKVDG</sequence>
<feature type="compositionally biased region" description="Polar residues" evidence="1">
    <location>
        <begin position="374"/>
        <end position="393"/>
    </location>
</feature>
<evidence type="ECO:0000313" key="2">
    <source>
        <dbReference type="EMBL" id="JAS07980.1"/>
    </source>
</evidence>
<feature type="compositionally biased region" description="Polar residues" evidence="1">
    <location>
        <begin position="51"/>
        <end position="60"/>
    </location>
</feature>
<dbReference type="EMBL" id="GEDC01029318">
    <property type="protein sequence ID" value="JAS07980.1"/>
    <property type="molecule type" value="Transcribed_RNA"/>
</dbReference>